<keyword evidence="2" id="KW-0812">Transmembrane</keyword>
<keyword evidence="2" id="KW-1133">Transmembrane helix</keyword>
<protein>
    <submittedName>
        <fullName evidence="3">Uncharacterized protein</fullName>
    </submittedName>
</protein>
<name>A0A0G4I2U2_9ALVE</name>
<reference evidence="3" key="1">
    <citation type="submission" date="2014-11" db="EMBL/GenBank/DDBJ databases">
        <authorList>
            <person name="Otto D Thomas"/>
            <person name="Naeem Raeece"/>
        </authorList>
    </citation>
    <scope>NUCLEOTIDE SEQUENCE</scope>
</reference>
<evidence type="ECO:0000313" key="3">
    <source>
        <dbReference type="EMBL" id="CEM51246.1"/>
    </source>
</evidence>
<dbReference type="AlphaFoldDB" id="A0A0G4I2U2"/>
<dbReference type="VEuPathDB" id="CryptoDB:Cvel_10487"/>
<feature type="region of interest" description="Disordered" evidence="1">
    <location>
        <begin position="140"/>
        <end position="173"/>
    </location>
</feature>
<accession>A0A0G4I2U2</accession>
<proteinExistence type="predicted"/>
<organism evidence="3">
    <name type="scientific">Chromera velia CCMP2878</name>
    <dbReference type="NCBI Taxonomy" id="1169474"/>
    <lineage>
        <taxon>Eukaryota</taxon>
        <taxon>Sar</taxon>
        <taxon>Alveolata</taxon>
        <taxon>Colpodellida</taxon>
        <taxon>Chromeraceae</taxon>
        <taxon>Chromera</taxon>
    </lineage>
</organism>
<feature type="compositionally biased region" description="Basic and acidic residues" evidence="1">
    <location>
        <begin position="556"/>
        <end position="577"/>
    </location>
</feature>
<feature type="region of interest" description="Disordered" evidence="1">
    <location>
        <begin position="546"/>
        <end position="577"/>
    </location>
</feature>
<keyword evidence="2" id="KW-0472">Membrane</keyword>
<dbReference type="EMBL" id="CDMZ01004891">
    <property type="protein sequence ID" value="CEM51246.1"/>
    <property type="molecule type" value="Genomic_DNA"/>
</dbReference>
<evidence type="ECO:0000256" key="2">
    <source>
        <dbReference type="SAM" id="Phobius"/>
    </source>
</evidence>
<gene>
    <name evidence="3" type="ORF">Cvel_10487</name>
</gene>
<evidence type="ECO:0000256" key="1">
    <source>
        <dbReference type="SAM" id="MobiDB-lite"/>
    </source>
</evidence>
<sequence length="724" mass="78287">MLMTGRSQGPAERPTRWTRAHSHSSVVVAVVAFCLTIPRAVRGGRLSPSVAPPQAKHGLSKLHWQSLFDAPEGTVFLEVLSSDSTSSSGGSEGTLAGGNLLDIVDTLSGSETVRKCFSKHGEVLIEGMSEREIEEVLSQDAESVFEEDEELQGQLEEDEEDSCATPEEPKEPLANRKARLTQRVMSTLKWTRNNASMTKVKEALMRRFRLWRVNRQRGRLAKILKPHADRGDPVAACFRAYRYYGASSEDPRIDGKLEDCGRDLVTNIFTPAHDEMLKLIYKRRKKIAGMILKTVIINGIIVATAAFPLALGVTAPLALLAIGTSSSAAQMLSNFAVNFGADIGTEGDRVVEEHGSWADAAEAARRERERTRKRDAVVNVLEVQLAQDVGLSTAGTAAGTLSKNAALLASRGAENVGMAGQNGAALITFNVGSRTGFEGPSVALGAVHSDPTEEAAARELVEEALLAEDPEETILDPSVQVFAHMATWEGFWGRDGVPSAAKQFEYELSRGNPPYRKRNCEPLGTGFFTREDQFYPEEKVNADYSSIKGISSGRNSSERGKGPEVEAPGGKEGKREGTLLGRSLRAVAAAARSVAKKAVGSLMYGPDAIGKGMAQTIATFLFNDGRTAGPGTLWVNPQDDSAQQAQSFTSQRLPLIKGFVERWAQLTWPVYGATLPELRKGVKALFVGYDNGFGSVVHACNELLARNSFALEKGRGRIQPTAER</sequence>
<feature type="compositionally biased region" description="Acidic residues" evidence="1">
    <location>
        <begin position="140"/>
        <end position="162"/>
    </location>
</feature>
<feature type="transmembrane region" description="Helical" evidence="2">
    <location>
        <begin position="290"/>
        <end position="323"/>
    </location>
</feature>